<dbReference type="Proteomes" id="UP000245839">
    <property type="component" value="Unassembled WGS sequence"/>
</dbReference>
<proteinExistence type="predicted"/>
<dbReference type="EMBL" id="QGDJ01000008">
    <property type="protein sequence ID" value="PWJ16496.1"/>
    <property type="molecule type" value="Genomic_DNA"/>
</dbReference>
<organism evidence="2 4">
    <name type="scientific">Jannaschia seohaensis</name>
    <dbReference type="NCBI Taxonomy" id="475081"/>
    <lineage>
        <taxon>Bacteria</taxon>
        <taxon>Pseudomonadati</taxon>
        <taxon>Pseudomonadota</taxon>
        <taxon>Alphaproteobacteria</taxon>
        <taxon>Rhodobacterales</taxon>
        <taxon>Roseobacteraceae</taxon>
        <taxon>Jannaschia</taxon>
    </lineage>
</organism>
<keyword evidence="3" id="KW-1185">Reference proteome</keyword>
<reference evidence="2 4" key="1">
    <citation type="submission" date="2016-10" db="EMBL/GenBank/DDBJ databases">
        <authorList>
            <person name="Cai Z."/>
        </authorList>
    </citation>
    <scope>NUCLEOTIDE SEQUENCE [LARGE SCALE GENOMIC DNA]</scope>
    <source>
        <strain evidence="2 4">DSM 25227</strain>
    </source>
</reference>
<evidence type="ECO:0000313" key="2">
    <source>
        <dbReference type="EMBL" id="SSA48733.1"/>
    </source>
</evidence>
<evidence type="ECO:0000313" key="1">
    <source>
        <dbReference type="EMBL" id="PWJ16496.1"/>
    </source>
</evidence>
<accession>A0A2Y9C8D7</accession>
<protein>
    <submittedName>
        <fullName evidence="2">Uncharacterized protein</fullName>
    </submittedName>
</protein>
<dbReference type="AlphaFoldDB" id="A0A2Y9C8D7"/>
<reference evidence="1 3" key="2">
    <citation type="submission" date="2018-03" db="EMBL/GenBank/DDBJ databases">
        <title>Genomic Encyclopedia of Archaeal and Bacterial Type Strains, Phase II (KMG-II): from individual species to whole genera.</title>
        <authorList>
            <person name="Goeker M."/>
        </authorList>
    </citation>
    <scope>NUCLEOTIDE SEQUENCE [LARGE SCALE GENOMIC DNA]</scope>
    <source>
        <strain evidence="1 3">DSM 25227</strain>
    </source>
</reference>
<sequence>MLRAVEALAGRHDVTPGQVIRTALVRELRRSGPRTETPNRADEQLVASLQALLARDIAEARGWDDLNARLRRQGYRLGAAGGGLALFARGGRKVCKGSELGVPYRVLVRRFGGALPGHPHGAVGLVDAQDDPLIE</sequence>
<dbReference type="Proteomes" id="UP000251571">
    <property type="component" value="Unassembled WGS sequence"/>
</dbReference>
<dbReference type="EMBL" id="UETC01000008">
    <property type="protein sequence ID" value="SSA48733.1"/>
    <property type="molecule type" value="Genomic_DNA"/>
</dbReference>
<evidence type="ECO:0000313" key="4">
    <source>
        <dbReference type="Proteomes" id="UP000251571"/>
    </source>
</evidence>
<gene>
    <name evidence="1" type="ORF">BCF38_10810</name>
    <name evidence="2" type="ORF">SAMN05421539_10810</name>
</gene>
<evidence type="ECO:0000313" key="3">
    <source>
        <dbReference type="Proteomes" id="UP000245839"/>
    </source>
</evidence>
<dbReference type="RefSeq" id="WP_245947584.1">
    <property type="nucleotide sequence ID" value="NZ_QGDJ01000008.1"/>
</dbReference>
<name>A0A2Y9C8D7_9RHOB</name>